<dbReference type="EMBL" id="CM007894">
    <property type="protein sequence ID" value="OTG25459.1"/>
    <property type="molecule type" value="Genomic_DNA"/>
</dbReference>
<dbReference type="AlphaFoldDB" id="A0A251UQW3"/>
<dbReference type="EMBL" id="MNCJ02000320">
    <property type="protein sequence ID" value="KAF5806013.1"/>
    <property type="molecule type" value="Genomic_DNA"/>
</dbReference>
<name>A0A251UQW3_HELAN</name>
<accession>A0A251UQW3</accession>
<feature type="signal peptide" evidence="1">
    <location>
        <begin position="1"/>
        <end position="28"/>
    </location>
</feature>
<dbReference type="Proteomes" id="UP000215914">
    <property type="component" value="Chromosome 5"/>
</dbReference>
<dbReference type="GO" id="GO:0006952">
    <property type="term" value="P:defense response"/>
    <property type="evidence" value="ECO:0000318"/>
    <property type="project" value="GO_Central"/>
</dbReference>
<evidence type="ECO:0000313" key="2">
    <source>
        <dbReference type="EMBL" id="KAF5806013.1"/>
    </source>
</evidence>
<organism evidence="3 4">
    <name type="scientific">Helianthus annuus</name>
    <name type="common">Common sunflower</name>
    <dbReference type="NCBI Taxonomy" id="4232"/>
    <lineage>
        <taxon>Eukaryota</taxon>
        <taxon>Viridiplantae</taxon>
        <taxon>Streptophyta</taxon>
        <taxon>Embryophyta</taxon>
        <taxon>Tracheophyta</taxon>
        <taxon>Spermatophyta</taxon>
        <taxon>Magnoliopsida</taxon>
        <taxon>eudicotyledons</taxon>
        <taxon>Gunneridae</taxon>
        <taxon>Pentapetalae</taxon>
        <taxon>asterids</taxon>
        <taxon>campanulids</taxon>
        <taxon>Asterales</taxon>
        <taxon>Asteraceae</taxon>
        <taxon>Asteroideae</taxon>
        <taxon>Heliantheae alliance</taxon>
        <taxon>Heliantheae</taxon>
        <taxon>Helianthus</taxon>
    </lineage>
</organism>
<evidence type="ECO:0000313" key="3">
    <source>
        <dbReference type="EMBL" id="OTG25459.1"/>
    </source>
</evidence>
<evidence type="ECO:0000256" key="1">
    <source>
        <dbReference type="SAM" id="SignalP"/>
    </source>
</evidence>
<protein>
    <submittedName>
        <fullName evidence="3">Uncharacterized protein</fullName>
    </submittedName>
</protein>
<evidence type="ECO:0000313" key="4">
    <source>
        <dbReference type="Proteomes" id="UP000215914"/>
    </source>
</evidence>
<gene>
    <name evidence="3" type="ORF">HannXRQ_Chr05g0147871</name>
    <name evidence="2" type="ORF">HanXRQr2_Chr05g0216341</name>
</gene>
<dbReference type="InParanoid" id="A0A251UQW3"/>
<proteinExistence type="predicted"/>
<keyword evidence="1" id="KW-0732">Signal</keyword>
<reference evidence="2" key="3">
    <citation type="submission" date="2020-06" db="EMBL/GenBank/DDBJ databases">
        <title>Helianthus annuus Genome sequencing and assembly Release 2.</title>
        <authorList>
            <person name="Gouzy J."/>
            <person name="Langlade N."/>
            <person name="Munos S."/>
        </authorList>
    </citation>
    <scope>NUCLEOTIDE SEQUENCE</scope>
    <source>
        <tissue evidence="2">Leaves</tissue>
    </source>
</reference>
<keyword evidence="4" id="KW-1185">Reference proteome</keyword>
<reference evidence="3" key="2">
    <citation type="submission" date="2017-02" db="EMBL/GenBank/DDBJ databases">
        <title>Sunflower complete genome.</title>
        <authorList>
            <person name="Langlade N."/>
            <person name="Munos S."/>
        </authorList>
    </citation>
    <scope>NUCLEOTIDE SEQUENCE [LARGE SCALE GENOMIC DNA]</scope>
    <source>
        <tissue evidence="3">Leaves</tissue>
    </source>
</reference>
<feature type="chain" id="PRO_5012829371" evidence="1">
    <location>
        <begin position="29"/>
        <end position="75"/>
    </location>
</feature>
<dbReference type="Gramene" id="mRNA:HanXRQr2_Chr05g0216341">
    <property type="protein sequence ID" value="mRNA:HanXRQr2_Chr05g0216341"/>
    <property type="gene ID" value="HanXRQr2_Chr05g0216341"/>
</dbReference>
<sequence length="75" mass="8164">MTEFEMGKSLVIFILMLILFVSEERITGAETCKPTITPGSTCKGEKDCNTTCNKSGDPYGKCGGPPKRLCECYSC</sequence>
<reference evidence="2 4" key="1">
    <citation type="journal article" date="2017" name="Nature">
        <title>The sunflower genome provides insights into oil metabolism, flowering and Asterid evolution.</title>
        <authorList>
            <person name="Badouin H."/>
            <person name="Gouzy J."/>
            <person name="Grassa C.J."/>
            <person name="Murat F."/>
            <person name="Staton S.E."/>
            <person name="Cottret L."/>
            <person name="Lelandais-Briere C."/>
            <person name="Owens G.L."/>
            <person name="Carrere S."/>
            <person name="Mayjonade B."/>
            <person name="Legrand L."/>
            <person name="Gill N."/>
            <person name="Kane N.C."/>
            <person name="Bowers J.E."/>
            <person name="Hubner S."/>
            <person name="Bellec A."/>
            <person name="Berard A."/>
            <person name="Berges H."/>
            <person name="Blanchet N."/>
            <person name="Boniface M.C."/>
            <person name="Brunel D."/>
            <person name="Catrice O."/>
            <person name="Chaidir N."/>
            <person name="Claudel C."/>
            <person name="Donnadieu C."/>
            <person name="Faraut T."/>
            <person name="Fievet G."/>
            <person name="Helmstetter N."/>
            <person name="King M."/>
            <person name="Knapp S.J."/>
            <person name="Lai Z."/>
            <person name="Le Paslier M.C."/>
            <person name="Lippi Y."/>
            <person name="Lorenzon L."/>
            <person name="Mandel J.R."/>
            <person name="Marage G."/>
            <person name="Marchand G."/>
            <person name="Marquand E."/>
            <person name="Bret-Mestries E."/>
            <person name="Morien E."/>
            <person name="Nambeesan S."/>
            <person name="Nguyen T."/>
            <person name="Pegot-Espagnet P."/>
            <person name="Pouilly N."/>
            <person name="Raftis F."/>
            <person name="Sallet E."/>
            <person name="Schiex T."/>
            <person name="Thomas J."/>
            <person name="Vandecasteele C."/>
            <person name="Vares D."/>
            <person name="Vear F."/>
            <person name="Vautrin S."/>
            <person name="Crespi M."/>
            <person name="Mangin B."/>
            <person name="Burke J.M."/>
            <person name="Salse J."/>
            <person name="Munos S."/>
            <person name="Vincourt P."/>
            <person name="Rieseberg L.H."/>
            <person name="Langlade N.B."/>
        </authorList>
    </citation>
    <scope>NUCLEOTIDE SEQUENCE [LARGE SCALE GENOMIC DNA]</scope>
    <source>
        <strain evidence="4">cv. SF193</strain>
        <tissue evidence="2">Leaves</tissue>
    </source>
</reference>